<dbReference type="Gene3D" id="2.170.130.10">
    <property type="entry name" value="TonB-dependent receptor, plug domain"/>
    <property type="match status" value="1"/>
</dbReference>
<evidence type="ECO:0000256" key="3">
    <source>
        <dbReference type="ARBA" id="ARBA00022452"/>
    </source>
</evidence>
<feature type="signal peptide" evidence="11">
    <location>
        <begin position="1"/>
        <end position="33"/>
    </location>
</feature>
<dbReference type="InterPro" id="IPR039426">
    <property type="entry name" value="TonB-dep_rcpt-like"/>
</dbReference>
<evidence type="ECO:0000256" key="11">
    <source>
        <dbReference type="SAM" id="SignalP"/>
    </source>
</evidence>
<proteinExistence type="inferred from homology"/>
<sequence>MEESFRLLSNRRGTVSALALSMGLLMAAAPAFAQGAATPQDGQSDAEAAPPEAPPATTDDIVVMGFRQSLTNALAIKRQETGVVDAITAEDIGKFPDSNLAESMQRLPGVAITRGDGGEGRTISVRGLGAQFTRVRLNGMEGASSTGSSDIRSGYVSSRSFDFSTFASELFSSLSVRKTSSADVEEGSLGATVDLQTPRPLDMKEDFTLSASAQGTYDDLRERVSPRFTGLVSKTFLDGTLGISGSIAYTRRYTREEGYSAIDILQGSLNRFCSPVGYTPQSPANSSRNGSDAANCSTDNPRLPNTPTNAANYALVDNAGTFIPRSPRLIRSDQDYSRLGATLTLEARPSDRTRVALDGLFSRYDVTRSDQTITAISFSRNAGQHGSAESSVVDAERADDGTLTYGLFNGVDLTNDLTLTKFTTTFGQVNLSASHDFGGVKLDGYVGMSRTIVDRPMRTQIGIFANNVNGFSYDFRDGGRIPDIGWGIDVTNPANFTFAPPLADNTTRGTLALTRGRDETNNTTAELNASWDILEGVTLRAGGQYRQSEYETLSRSRVTQNLAPLLPAGTSMADLTSPLTGFGSSLPGTTISGWAAPDYDKFDSVLGFSSESGIYAFQTTTDGSLKETIKSAYGMIEFDTDALPVRLRGNVGVRYVHTDQVGQGSLAGSPLTLSRSYEDWLPSATVVADITDNLILRAAAAKVMTRPELSDLLPGSVSIALNTRTVSSGNFLLEPIRAKTADVSLEYYIGRSGIISVGAFYKDIDTFIQTLQRNIPFGETGLPLSLLAGSDNDASTIFTVSNKTNTPGGPLKGIELNGQLGLDFLPGFLSNLGILANYTYVDSKITYCTNTTCTTTVRNDLVNLSKNAFNGTIYYEDSKFSIRASGSYRDKFLLRVPSGRAGSDVQGNISAFFLDATASYQITPEIRVTVEAQNLTNQELGFFMDSGRQNPLYSSYSGRKFSAGVAVRF</sequence>
<evidence type="ECO:0000313" key="14">
    <source>
        <dbReference type="EMBL" id="AHE55437.1"/>
    </source>
</evidence>
<evidence type="ECO:0000256" key="7">
    <source>
        <dbReference type="ARBA" id="ARBA00023237"/>
    </source>
</evidence>
<comment type="similarity">
    <text evidence="8 9">Belongs to the TonB-dependent receptor family.</text>
</comment>
<dbReference type="Pfam" id="PF07715">
    <property type="entry name" value="Plug"/>
    <property type="match status" value="1"/>
</dbReference>
<dbReference type="eggNOG" id="COG4771">
    <property type="taxonomic scope" value="Bacteria"/>
</dbReference>
<dbReference type="STRING" id="1123269.NX02_18865"/>
<dbReference type="CDD" id="cd01347">
    <property type="entry name" value="ligand_gated_channel"/>
    <property type="match status" value="1"/>
</dbReference>
<evidence type="ECO:0000256" key="1">
    <source>
        <dbReference type="ARBA" id="ARBA00004571"/>
    </source>
</evidence>
<evidence type="ECO:0000256" key="10">
    <source>
        <dbReference type="SAM" id="MobiDB-lite"/>
    </source>
</evidence>
<dbReference type="Proteomes" id="UP000018851">
    <property type="component" value="Chromosome"/>
</dbReference>
<gene>
    <name evidence="14" type="ORF">NX02_18865</name>
</gene>
<keyword evidence="11" id="KW-0732">Signal</keyword>
<keyword evidence="4 8" id="KW-0812">Transmembrane</keyword>
<evidence type="ECO:0000313" key="15">
    <source>
        <dbReference type="Proteomes" id="UP000018851"/>
    </source>
</evidence>
<dbReference type="InterPro" id="IPR012910">
    <property type="entry name" value="Plug_dom"/>
</dbReference>
<keyword evidence="2 8" id="KW-0813">Transport</keyword>
<dbReference type="PATRIC" id="fig|1123269.5.peg.3690"/>
<evidence type="ECO:0000256" key="6">
    <source>
        <dbReference type="ARBA" id="ARBA00023136"/>
    </source>
</evidence>
<dbReference type="Gene3D" id="2.40.170.20">
    <property type="entry name" value="TonB-dependent receptor, beta-barrel domain"/>
    <property type="match status" value="1"/>
</dbReference>
<dbReference type="HOGENOM" id="CLU_006935_2_0_5"/>
<comment type="subcellular location">
    <subcellularLocation>
        <location evidence="1 8">Cell outer membrane</location>
        <topology evidence="1 8">Multi-pass membrane protein</topology>
    </subcellularLocation>
</comment>
<feature type="region of interest" description="Disordered" evidence="10">
    <location>
        <begin position="280"/>
        <end position="308"/>
    </location>
</feature>
<dbReference type="EMBL" id="CP006644">
    <property type="protein sequence ID" value="AHE55437.1"/>
    <property type="molecule type" value="Genomic_DNA"/>
</dbReference>
<evidence type="ECO:0000259" key="13">
    <source>
        <dbReference type="Pfam" id="PF07715"/>
    </source>
</evidence>
<name>W0AFW2_9SPHN</name>
<evidence type="ECO:0000256" key="5">
    <source>
        <dbReference type="ARBA" id="ARBA00023077"/>
    </source>
</evidence>
<reference evidence="14 15" key="1">
    <citation type="submission" date="2013-07" db="EMBL/GenBank/DDBJ databases">
        <title>Completed genome of Sphingomonas sanxanigenens NX02.</title>
        <authorList>
            <person name="Ma T."/>
            <person name="Huang H."/>
            <person name="Wu M."/>
            <person name="Li X."/>
            <person name="Li G."/>
        </authorList>
    </citation>
    <scope>NUCLEOTIDE SEQUENCE [LARGE SCALE GENOMIC DNA]</scope>
    <source>
        <strain evidence="14 15">NX02</strain>
    </source>
</reference>
<evidence type="ECO:0000256" key="2">
    <source>
        <dbReference type="ARBA" id="ARBA00022448"/>
    </source>
</evidence>
<dbReference type="SUPFAM" id="SSF56935">
    <property type="entry name" value="Porins"/>
    <property type="match status" value="1"/>
</dbReference>
<dbReference type="RefSeq" id="WP_025293608.1">
    <property type="nucleotide sequence ID" value="NZ_CP006644.1"/>
</dbReference>
<protein>
    <recommendedName>
        <fullName evidence="16">TonB-denpendent receptor</fullName>
    </recommendedName>
</protein>
<evidence type="ECO:0008006" key="16">
    <source>
        <dbReference type="Google" id="ProtNLM"/>
    </source>
</evidence>
<dbReference type="KEGG" id="ssan:NX02_18865"/>
<dbReference type="OrthoDB" id="5476657at2"/>
<feature type="domain" description="TonB-dependent receptor-like beta-barrel" evidence="12">
    <location>
        <begin position="464"/>
        <end position="935"/>
    </location>
</feature>
<keyword evidence="7 8" id="KW-0998">Cell outer membrane</keyword>
<feature type="region of interest" description="Disordered" evidence="10">
    <location>
        <begin position="36"/>
        <end position="58"/>
    </location>
</feature>
<feature type="domain" description="TonB-dependent receptor plug" evidence="13">
    <location>
        <begin position="78"/>
        <end position="191"/>
    </location>
</feature>
<dbReference type="InterPro" id="IPR036942">
    <property type="entry name" value="Beta-barrel_TonB_sf"/>
</dbReference>
<dbReference type="PANTHER" id="PTHR40980:SF3">
    <property type="entry name" value="TONB-DEPENDENT RECEPTOR-LIKE BETA-BARREL DOMAIN-CONTAINING PROTEIN"/>
    <property type="match status" value="1"/>
</dbReference>
<keyword evidence="6 8" id="KW-0472">Membrane</keyword>
<dbReference type="eggNOG" id="COG1629">
    <property type="taxonomic scope" value="Bacteria"/>
</dbReference>
<organism evidence="14 15">
    <name type="scientific">Sphingomonas sanxanigenens DSM 19645 = NX02</name>
    <dbReference type="NCBI Taxonomy" id="1123269"/>
    <lineage>
        <taxon>Bacteria</taxon>
        <taxon>Pseudomonadati</taxon>
        <taxon>Pseudomonadota</taxon>
        <taxon>Alphaproteobacteria</taxon>
        <taxon>Sphingomonadales</taxon>
        <taxon>Sphingomonadaceae</taxon>
        <taxon>Sphingomonas</taxon>
    </lineage>
</organism>
<keyword evidence="3 8" id="KW-1134">Transmembrane beta strand</keyword>
<evidence type="ECO:0000256" key="9">
    <source>
        <dbReference type="RuleBase" id="RU003357"/>
    </source>
</evidence>
<dbReference type="AlphaFoldDB" id="W0AFW2"/>
<dbReference type="InterPro" id="IPR000531">
    <property type="entry name" value="Beta-barrel_TonB"/>
</dbReference>
<dbReference type="PROSITE" id="PS52016">
    <property type="entry name" value="TONB_DEPENDENT_REC_3"/>
    <property type="match status" value="1"/>
</dbReference>
<evidence type="ECO:0000256" key="4">
    <source>
        <dbReference type="ARBA" id="ARBA00022692"/>
    </source>
</evidence>
<accession>W0AFW2</accession>
<evidence type="ECO:0000259" key="12">
    <source>
        <dbReference type="Pfam" id="PF00593"/>
    </source>
</evidence>
<dbReference type="GO" id="GO:0009279">
    <property type="term" value="C:cell outer membrane"/>
    <property type="evidence" value="ECO:0007669"/>
    <property type="project" value="UniProtKB-SubCell"/>
</dbReference>
<evidence type="ECO:0000256" key="8">
    <source>
        <dbReference type="PROSITE-ProRule" id="PRU01360"/>
    </source>
</evidence>
<dbReference type="PANTHER" id="PTHR40980">
    <property type="entry name" value="PLUG DOMAIN-CONTAINING PROTEIN"/>
    <property type="match status" value="1"/>
</dbReference>
<dbReference type="Pfam" id="PF00593">
    <property type="entry name" value="TonB_dep_Rec_b-barrel"/>
    <property type="match status" value="1"/>
</dbReference>
<dbReference type="InterPro" id="IPR010104">
    <property type="entry name" value="TonB_rcpt_bac"/>
</dbReference>
<keyword evidence="15" id="KW-1185">Reference proteome</keyword>
<dbReference type="InterPro" id="IPR037066">
    <property type="entry name" value="Plug_dom_sf"/>
</dbReference>
<dbReference type="NCBIfam" id="TIGR01782">
    <property type="entry name" value="TonB-Xanth-Caul"/>
    <property type="match status" value="1"/>
</dbReference>
<feature type="chain" id="PRO_5004785436" description="TonB-denpendent receptor" evidence="11">
    <location>
        <begin position="34"/>
        <end position="969"/>
    </location>
</feature>
<keyword evidence="5 9" id="KW-0798">TonB box</keyword>